<keyword evidence="6 8" id="KW-0406">Ion transport</keyword>
<evidence type="ECO:0000313" key="9">
    <source>
        <dbReference type="EMBL" id="CDH55587.1"/>
    </source>
</evidence>
<keyword evidence="4" id="KW-0812">Transmembrane</keyword>
<comment type="similarity">
    <text evidence="2 8">Belongs to the V-ATPase 116 kDa subunit family.</text>
</comment>
<keyword evidence="10" id="KW-1185">Reference proteome</keyword>
<keyword evidence="5" id="KW-1133">Transmembrane helix</keyword>
<dbReference type="GO" id="GO:0007035">
    <property type="term" value="P:vacuolar acidification"/>
    <property type="evidence" value="ECO:0007669"/>
    <property type="project" value="TreeGrafter"/>
</dbReference>
<protein>
    <recommendedName>
        <fullName evidence="8">V-type proton ATPase subunit a</fullName>
    </recommendedName>
</protein>
<keyword evidence="7" id="KW-0472">Membrane</keyword>
<gene>
    <name evidence="9" type="ORF">LCOR_06715.1</name>
</gene>
<sequence length="71" mass="8245">MAPSTLFRSEEMSLIQLYIPVEVAQPCVAELGEIGKVQFRDLNPEVNAFQRSFVSEIRRLDEMERLCRMIL</sequence>
<evidence type="ECO:0000256" key="5">
    <source>
        <dbReference type="ARBA" id="ARBA00022989"/>
    </source>
</evidence>
<dbReference type="VEuPathDB" id="FungiDB:LCOR_06715.1"/>
<dbReference type="Pfam" id="PF01496">
    <property type="entry name" value="V_ATPase_I"/>
    <property type="match status" value="1"/>
</dbReference>
<keyword evidence="8" id="KW-0375">Hydrogen ion transport</keyword>
<accession>A0A068S169</accession>
<evidence type="ECO:0000256" key="6">
    <source>
        <dbReference type="ARBA" id="ARBA00023065"/>
    </source>
</evidence>
<evidence type="ECO:0000313" key="10">
    <source>
        <dbReference type="Proteomes" id="UP000027586"/>
    </source>
</evidence>
<comment type="caution">
    <text evidence="9">The sequence shown here is derived from an EMBL/GenBank/DDBJ whole genome shotgun (WGS) entry which is preliminary data.</text>
</comment>
<dbReference type="AlphaFoldDB" id="A0A068S169"/>
<dbReference type="EMBL" id="CBTN010000030">
    <property type="protein sequence ID" value="CDH55587.1"/>
    <property type="molecule type" value="Genomic_DNA"/>
</dbReference>
<comment type="subcellular location">
    <subcellularLocation>
        <location evidence="1">Membrane</location>
        <topology evidence="1">Multi-pass membrane protein</topology>
    </subcellularLocation>
</comment>
<proteinExistence type="inferred from homology"/>
<dbReference type="PANTHER" id="PTHR11629:SF63">
    <property type="entry name" value="V-TYPE PROTON ATPASE SUBUNIT A"/>
    <property type="match status" value="1"/>
</dbReference>
<evidence type="ECO:0000256" key="1">
    <source>
        <dbReference type="ARBA" id="ARBA00004141"/>
    </source>
</evidence>
<dbReference type="GO" id="GO:0051117">
    <property type="term" value="F:ATPase binding"/>
    <property type="evidence" value="ECO:0007669"/>
    <property type="project" value="TreeGrafter"/>
</dbReference>
<comment type="function">
    <text evidence="8">Essential component of the vacuolar proton pump (V-ATPase), a multimeric enzyme that catalyzes the translocation of protons across the membranes. Required for assembly and activity of the V-ATPase.</text>
</comment>
<evidence type="ECO:0000256" key="3">
    <source>
        <dbReference type="ARBA" id="ARBA00022448"/>
    </source>
</evidence>
<organism evidence="9 10">
    <name type="scientific">Lichtheimia corymbifera JMRC:FSU:9682</name>
    <dbReference type="NCBI Taxonomy" id="1263082"/>
    <lineage>
        <taxon>Eukaryota</taxon>
        <taxon>Fungi</taxon>
        <taxon>Fungi incertae sedis</taxon>
        <taxon>Mucoromycota</taxon>
        <taxon>Mucoromycotina</taxon>
        <taxon>Mucoromycetes</taxon>
        <taxon>Mucorales</taxon>
        <taxon>Lichtheimiaceae</taxon>
        <taxon>Lichtheimia</taxon>
    </lineage>
</organism>
<dbReference type="Proteomes" id="UP000027586">
    <property type="component" value="Unassembled WGS sequence"/>
</dbReference>
<dbReference type="GO" id="GO:0016471">
    <property type="term" value="C:vacuolar proton-transporting V-type ATPase complex"/>
    <property type="evidence" value="ECO:0007669"/>
    <property type="project" value="TreeGrafter"/>
</dbReference>
<name>A0A068S169_9FUNG</name>
<dbReference type="GO" id="GO:0046961">
    <property type="term" value="F:proton-transporting ATPase activity, rotational mechanism"/>
    <property type="evidence" value="ECO:0007669"/>
    <property type="project" value="InterPro"/>
</dbReference>
<reference evidence="9" key="1">
    <citation type="submission" date="2013-08" db="EMBL/GenBank/DDBJ databases">
        <title>Gene expansion shapes genome architecture in the human pathogen Lichtheimia corymbifera: an evolutionary genomics analysis in the ancient terrestrial Mucorales (Mucoromycotina).</title>
        <authorList>
            <person name="Schwartze V.U."/>
            <person name="Winter S."/>
            <person name="Shelest E."/>
            <person name="Marcet-Houben M."/>
            <person name="Horn F."/>
            <person name="Wehner S."/>
            <person name="Hoffmann K."/>
            <person name="Riege K."/>
            <person name="Sammeth M."/>
            <person name="Nowrousian M."/>
            <person name="Valiante V."/>
            <person name="Linde J."/>
            <person name="Jacobsen I.D."/>
            <person name="Marz M."/>
            <person name="Brakhage A.A."/>
            <person name="Gabaldon T."/>
            <person name="Bocker S."/>
            <person name="Voigt K."/>
        </authorList>
    </citation>
    <scope>NUCLEOTIDE SEQUENCE [LARGE SCALE GENOMIC DNA]</scope>
    <source>
        <strain evidence="9">FSU 9682</strain>
    </source>
</reference>
<evidence type="ECO:0000256" key="8">
    <source>
        <dbReference type="RuleBase" id="RU361189"/>
    </source>
</evidence>
<dbReference type="GO" id="GO:0033179">
    <property type="term" value="C:proton-transporting V-type ATPase, V0 domain"/>
    <property type="evidence" value="ECO:0007669"/>
    <property type="project" value="InterPro"/>
</dbReference>
<evidence type="ECO:0000256" key="7">
    <source>
        <dbReference type="ARBA" id="ARBA00023136"/>
    </source>
</evidence>
<evidence type="ECO:0000256" key="2">
    <source>
        <dbReference type="ARBA" id="ARBA00009904"/>
    </source>
</evidence>
<dbReference type="GO" id="GO:0000329">
    <property type="term" value="C:fungal-type vacuole membrane"/>
    <property type="evidence" value="ECO:0007669"/>
    <property type="project" value="TreeGrafter"/>
</dbReference>
<evidence type="ECO:0000256" key="4">
    <source>
        <dbReference type="ARBA" id="ARBA00022692"/>
    </source>
</evidence>
<dbReference type="InterPro" id="IPR002490">
    <property type="entry name" value="V-ATPase_116kDa_su"/>
</dbReference>
<keyword evidence="3 8" id="KW-0813">Transport</keyword>
<dbReference type="OrthoDB" id="10264220at2759"/>
<dbReference type="PANTHER" id="PTHR11629">
    <property type="entry name" value="VACUOLAR PROTON ATPASES"/>
    <property type="match status" value="1"/>
</dbReference>